<protein>
    <submittedName>
        <fullName evidence="1">DUF3231 family protein</fullName>
    </submittedName>
</protein>
<gene>
    <name evidence="1" type="ORF">K9V48_17795</name>
</gene>
<dbReference type="InterPro" id="IPR021617">
    <property type="entry name" value="DUF3231"/>
</dbReference>
<dbReference type="Proteomes" id="UP001165287">
    <property type="component" value="Unassembled WGS sequence"/>
</dbReference>
<dbReference type="EMBL" id="JAIQUM010000045">
    <property type="protein sequence ID" value="MBZ5752053.1"/>
    <property type="molecule type" value="Genomic_DNA"/>
</dbReference>
<organism evidence="1 2">
    <name type="scientific">Metabacillus rhizolycopersici</name>
    <dbReference type="NCBI Taxonomy" id="2875709"/>
    <lineage>
        <taxon>Bacteria</taxon>
        <taxon>Bacillati</taxon>
        <taxon>Bacillota</taxon>
        <taxon>Bacilli</taxon>
        <taxon>Bacillales</taxon>
        <taxon>Bacillaceae</taxon>
        <taxon>Metabacillus</taxon>
    </lineage>
</organism>
<proteinExistence type="predicted"/>
<comment type="caution">
    <text evidence="1">The sequence shown here is derived from an EMBL/GenBank/DDBJ whole genome shotgun (WGS) entry which is preliminary data.</text>
</comment>
<dbReference type="InterPro" id="IPR012347">
    <property type="entry name" value="Ferritin-like"/>
</dbReference>
<keyword evidence="2" id="KW-1185">Reference proteome</keyword>
<evidence type="ECO:0000313" key="1">
    <source>
        <dbReference type="EMBL" id="MBZ5752053.1"/>
    </source>
</evidence>
<reference evidence="1" key="1">
    <citation type="submission" date="2024-05" db="EMBL/GenBank/DDBJ databases">
        <title>Metabacillus sp. nov., isolated from the rhizosphere soil of tomato plants.</title>
        <authorList>
            <person name="Ma R."/>
        </authorList>
    </citation>
    <scope>NUCLEOTIDE SEQUENCE</scope>
    <source>
        <strain evidence="1">DBTR6</strain>
    </source>
</reference>
<name>A0ABS7UUU4_9BACI</name>
<dbReference type="RefSeq" id="WP_224140468.1">
    <property type="nucleotide sequence ID" value="NZ_JAIQUM010000045.1"/>
</dbReference>
<evidence type="ECO:0000313" key="2">
    <source>
        <dbReference type="Proteomes" id="UP001165287"/>
    </source>
</evidence>
<dbReference type="Pfam" id="PF11553">
    <property type="entry name" value="DUF3231"/>
    <property type="match status" value="2"/>
</dbReference>
<sequence length="349" mass="40075">MTTDKELNPMNVMKPLNLNPKISDETQPLTTFEMGKLWATYMGNSMSIQILSYFLQHCDDEDIRLLLENGLALSKDFIKRIEGFFKKENFPMPMGFTKDDVNLGAPRLYADEFYVHYLKYAAKAGMSLYAVAVPLVMREDIREFFIYCNQCATVLLGQINNVLMGKKFIATPPIIPIPEGIDKIDKQSYLNGFFGNVRPLQALEIIHLYDNIENNTTSKALLLGFCQIVQDEKIKVLFKRGLDMTDKSVKQYKEKMHIEHIQSPSYLDHLVTTSTYPPFSDKIMLFHKVDMFAMKVRSFGNSLAVTARRDIDMLYVRTLINIGIFVDDGMNILINKGWLESPPKAYDRV</sequence>
<dbReference type="Gene3D" id="1.20.1260.10">
    <property type="match status" value="2"/>
</dbReference>
<accession>A0ABS7UUU4</accession>